<dbReference type="EMBL" id="CAXAMN010015758">
    <property type="protein sequence ID" value="CAK9046537.1"/>
    <property type="molecule type" value="Genomic_DNA"/>
</dbReference>
<sequence>MGQQNCGCGPCDKVEEDGSDGKVDQIGRSGYALDKAAEETIFEPIGTRGRGQVDPSLVDAVATSSKEARSVLRKAWGKLKGEFGVQVNIWGSLAMGSRGQGDTKKKEREIAKSSLEASLQQCETKPLEAAATLEELLSGPAASVLNNASLAAAKQIQLIAAQTTRREELAKLLNQKDLAVKTPTPLQLEQLVEDCGFEDVSTSTAHSLQAVLENPADGPIEFHAVSMEADGEGIVDHHMSLTRAQLTLILDVLAENICYTGRSGFAGGAAPIQRPRSQGGEKKGRGFRFSWRWPGELKWDIAFTEAAQLACLKLRGGMLGFSSLPTGSSYQLNCLSLTATDTRGRSRNLVKTLLESAAPTGDLGFNVEVNIPVDTDTLAVIQLQRPTMHVLPQLVMDLVTVGLSSWQHCTFRNDRVQVMLAPPEPQRGYPAPPSKPPVDERGTRVQVNFLDGCFRIAERWAEPSEHFEFAGSVMIHIIVHAEGIRIERFDLERGALRLHSSRRNPTTLCPCLEWLVRGDQKRVDDGHRRKRHTTYELRSVIVPPYSIRMSARDHRAMANALLELLTMDAESAEPPSEIRSRDPLALQLVENRLTLIAEVALEGAEVQVMGEEGGHEWPGICGNARCQLLEVTVDSRQGSTPTVNIFGRELELDISSRNHRLGTWEPVLPRCGLRFSYHMQRKPDGGPRDVFIRGDVSSIKPVQLVISAPFVHLASRVFNDSSENMHYGYLFAGVNISGIACHVSVEEGAEGLVLPPSSQAVPLDSLLTGRGRASTGSTPCLFLRLLDSPDAEPCRIEYGREADVTWDTKKEGFLMCRLVMPRPPQLVLLITSTVCVLNRTPADLEIRFLAPSAASREALQPVTAGSTRLSIDARLLSEGVAAPTATEMAEPLAEAEKPASPEGTLLLGAGQLLSAPPKAQLRMGQAVLQLRPALTDGGVTYTWSEQFFAVPVANPNSSDVTVCASPFGPLRLFPPPSGVKHTFPLRICRPADMQEVLPKNWLYLRTSCGTNPQQGWSHVEVQAPFTVVNALPCDILCQFNPRVNRRKMGKERERLPVECGSNVDLAVDNGFGGEVVVPTNGQAEVMPIRLDEEGCFRWVCNGKGGRTRPRWQNLNSLIVVVNAKRGEVEWHCVEASMGTRSDAPQLRIAPQSLLPCFECVAEDLSVSFAVRDTQGHASSWSLPLPAVSGRGSSETVQLDFRGMYINLNAMRSGRELIVYTRWWFVNSTGLSDLRLQQPGGPGPLHPVASFSSKVSILPEIQNDAGDGVAYLSLRSHAPLEVIVPDVRTLRHHTSADDMALQF</sequence>
<keyword evidence="2" id="KW-1185">Reference proteome</keyword>
<name>A0ABP0M751_9DINO</name>
<accession>A0ABP0M751</accession>
<evidence type="ECO:0000313" key="2">
    <source>
        <dbReference type="Proteomes" id="UP001642484"/>
    </source>
</evidence>
<dbReference type="Proteomes" id="UP001642484">
    <property type="component" value="Unassembled WGS sequence"/>
</dbReference>
<proteinExistence type="predicted"/>
<organism evidence="1 2">
    <name type="scientific">Durusdinium trenchii</name>
    <dbReference type="NCBI Taxonomy" id="1381693"/>
    <lineage>
        <taxon>Eukaryota</taxon>
        <taxon>Sar</taxon>
        <taxon>Alveolata</taxon>
        <taxon>Dinophyceae</taxon>
        <taxon>Suessiales</taxon>
        <taxon>Symbiodiniaceae</taxon>
        <taxon>Durusdinium</taxon>
    </lineage>
</organism>
<gene>
    <name evidence="1" type="ORF">CCMP2556_LOCUS24170</name>
</gene>
<comment type="caution">
    <text evidence="1">The sequence shown here is derived from an EMBL/GenBank/DDBJ whole genome shotgun (WGS) entry which is preliminary data.</text>
</comment>
<evidence type="ECO:0000313" key="1">
    <source>
        <dbReference type="EMBL" id="CAK9046537.1"/>
    </source>
</evidence>
<protein>
    <submittedName>
        <fullName evidence="1">Uncharacterized protein</fullName>
    </submittedName>
</protein>
<reference evidence="1 2" key="1">
    <citation type="submission" date="2024-02" db="EMBL/GenBank/DDBJ databases">
        <authorList>
            <person name="Chen Y."/>
            <person name="Shah S."/>
            <person name="Dougan E. K."/>
            <person name="Thang M."/>
            <person name="Chan C."/>
        </authorList>
    </citation>
    <scope>NUCLEOTIDE SEQUENCE [LARGE SCALE GENOMIC DNA]</scope>
</reference>